<dbReference type="STRING" id="1121937.GCA_000423125_00360"/>
<evidence type="ECO:0008006" key="4">
    <source>
        <dbReference type="Google" id="ProtNLM"/>
    </source>
</evidence>
<organism evidence="2 3">
    <name type="scientific">Haliea salexigens</name>
    <dbReference type="NCBI Taxonomy" id="287487"/>
    <lineage>
        <taxon>Bacteria</taxon>
        <taxon>Pseudomonadati</taxon>
        <taxon>Pseudomonadota</taxon>
        <taxon>Gammaproteobacteria</taxon>
        <taxon>Cellvibrionales</taxon>
        <taxon>Halieaceae</taxon>
        <taxon>Haliea</taxon>
    </lineage>
</organism>
<keyword evidence="1" id="KW-0732">Signal</keyword>
<gene>
    <name evidence="2" type="ORF">DCP75_07045</name>
</gene>
<dbReference type="Gene3D" id="2.40.160.20">
    <property type="match status" value="1"/>
</dbReference>
<dbReference type="PANTHER" id="PTHR36920:SF1">
    <property type="entry name" value="OUTER MEMBRANE PROTEIN W"/>
    <property type="match status" value="1"/>
</dbReference>
<dbReference type="GO" id="GO:0019867">
    <property type="term" value="C:outer membrane"/>
    <property type="evidence" value="ECO:0007669"/>
    <property type="project" value="InterPro"/>
</dbReference>
<dbReference type="GO" id="GO:0055085">
    <property type="term" value="P:transmembrane transport"/>
    <property type="evidence" value="ECO:0007669"/>
    <property type="project" value="TreeGrafter"/>
</dbReference>
<dbReference type="InterPro" id="IPR011250">
    <property type="entry name" value="OMP/PagP_B-barrel"/>
</dbReference>
<protein>
    <recommendedName>
        <fullName evidence="4">OmpW family protein</fullName>
    </recommendedName>
</protein>
<dbReference type="InterPro" id="IPR005618">
    <property type="entry name" value="OMPW"/>
</dbReference>
<feature type="signal peptide" evidence="1">
    <location>
        <begin position="1"/>
        <end position="22"/>
    </location>
</feature>
<comment type="caution">
    <text evidence="2">The sequence shown here is derived from an EMBL/GenBank/DDBJ whole genome shotgun (WGS) entry which is preliminary data.</text>
</comment>
<sequence length="227" mass="24174">MRKVTKLALAAVVAGMAVNAAAYEQGDWILRAGAVTVAPDEDSDNIVLPTAPPTVLPGVSVDNDTQLSIIPVYMLTDNWAVEVLAATPFEHDITVNGVGIPAGSIKHLPPTVSMQWYPRGGQQGWQPYVGAGVNYTFIYDEKVDPALAGALNGLIGATEADLSLDDSFGLAAQAGVDIPLSENWAINVAVWYIDIDTTAKIRTDVGTVAFDVDIDPWVYNVGIAYRF</sequence>
<dbReference type="EMBL" id="DMND01000099">
    <property type="protein sequence ID" value="HAN27463.1"/>
    <property type="molecule type" value="Genomic_DNA"/>
</dbReference>
<proteinExistence type="predicted"/>
<evidence type="ECO:0000313" key="3">
    <source>
        <dbReference type="Proteomes" id="UP000259273"/>
    </source>
</evidence>
<dbReference type="PANTHER" id="PTHR36920">
    <property type="match status" value="1"/>
</dbReference>
<evidence type="ECO:0000256" key="1">
    <source>
        <dbReference type="SAM" id="SignalP"/>
    </source>
</evidence>
<dbReference type="SUPFAM" id="SSF56925">
    <property type="entry name" value="OMPA-like"/>
    <property type="match status" value="1"/>
</dbReference>
<reference evidence="2 3" key="1">
    <citation type="journal article" date="2018" name="Nat. Biotechnol.">
        <title>A standardized bacterial taxonomy based on genome phylogeny substantially revises the tree of life.</title>
        <authorList>
            <person name="Parks D.H."/>
            <person name="Chuvochina M."/>
            <person name="Waite D.W."/>
            <person name="Rinke C."/>
            <person name="Skarshewski A."/>
            <person name="Chaumeil P.A."/>
            <person name="Hugenholtz P."/>
        </authorList>
    </citation>
    <scope>NUCLEOTIDE SEQUENCE [LARGE SCALE GENOMIC DNA]</scope>
    <source>
        <strain evidence="2">UBA9158</strain>
    </source>
</reference>
<feature type="chain" id="PRO_5017547473" description="OmpW family protein" evidence="1">
    <location>
        <begin position="23"/>
        <end position="227"/>
    </location>
</feature>
<dbReference type="Pfam" id="PF03922">
    <property type="entry name" value="OmpW"/>
    <property type="match status" value="1"/>
</dbReference>
<evidence type="ECO:0000313" key="2">
    <source>
        <dbReference type="EMBL" id="HAN27463.1"/>
    </source>
</evidence>
<accession>A0A3C1KLY8</accession>
<name>A0A3C1KLY8_9GAMM</name>
<dbReference type="AlphaFoldDB" id="A0A3C1KLY8"/>
<dbReference type="Proteomes" id="UP000259273">
    <property type="component" value="Unassembled WGS sequence"/>
</dbReference>